<feature type="compositionally biased region" description="Basic and acidic residues" evidence="8">
    <location>
        <begin position="340"/>
        <end position="353"/>
    </location>
</feature>
<dbReference type="GO" id="GO:0000398">
    <property type="term" value="P:mRNA splicing, via spliceosome"/>
    <property type="evidence" value="ECO:0007669"/>
    <property type="project" value="UniProtKB-UniRule"/>
</dbReference>
<evidence type="ECO:0000256" key="1">
    <source>
        <dbReference type="ARBA" id="ARBA00004123"/>
    </source>
</evidence>
<dbReference type="AlphaFoldDB" id="A0AAV5R1A9"/>
<evidence type="ECO:0000259" key="9">
    <source>
        <dbReference type="Pfam" id="PF11708"/>
    </source>
</evidence>
<dbReference type="InterPro" id="IPR021715">
    <property type="entry name" value="Slu7_dom"/>
</dbReference>
<evidence type="ECO:0000256" key="4">
    <source>
        <dbReference type="ARBA" id="ARBA00022728"/>
    </source>
</evidence>
<keyword evidence="11" id="KW-1185">Reference proteome</keyword>
<keyword evidence="4 7" id="KW-0747">Spliceosome</keyword>
<sequence>MNKNNQQKQKQGPPNKRTYVDSTTGKKVNDYIPKFISSTPWYYNNDALQVDANSRKRKTDDENYKEIKDKSNDRLKHQRLNPESNEIIKNNEPRRGLGIVDEFKVVDDTVDNDNINTNNNVTVNDDAKNSKLRKKIRDWKKKGRCENCGGKHLKIDCLEKPHNISYIYRTESNNNSKSQTNHILVKADTDDWDVKRDRWRGIDMDDEYDGIVDNLKKKEEKLLNEYKGSNKDANDANDTNDTKNENKSLLIEAITSNTSFAIDPNDKSITTRSLGEKPRYLETIKTGEELRYNPKSRVYKDLNEGYLNERGQFIPYLTGEAAEFEKLKKFNRTIQTKQKQKWENDKEGKESVADKSYATEISPTSAMLKLKEKEEKDALIREAKRKELLEKYGAL</sequence>
<comment type="subcellular location">
    <subcellularLocation>
        <location evidence="1 7">Nucleus</location>
    </subcellularLocation>
</comment>
<name>A0AAV5R1A9_PICKL</name>
<evidence type="ECO:0000256" key="5">
    <source>
        <dbReference type="ARBA" id="ARBA00023187"/>
    </source>
</evidence>
<protein>
    <recommendedName>
        <fullName evidence="7">Pre-mRNA-splicing factor SLU7</fullName>
    </recommendedName>
</protein>
<evidence type="ECO:0000256" key="7">
    <source>
        <dbReference type="RuleBase" id="RU367071"/>
    </source>
</evidence>
<proteinExistence type="inferred from homology"/>
<dbReference type="GO" id="GO:0030628">
    <property type="term" value="F:pre-mRNA 3'-splice site binding"/>
    <property type="evidence" value="ECO:0007669"/>
    <property type="project" value="UniProtKB-UniRule"/>
</dbReference>
<dbReference type="Pfam" id="PF11708">
    <property type="entry name" value="Slu7"/>
    <property type="match status" value="1"/>
</dbReference>
<evidence type="ECO:0000256" key="3">
    <source>
        <dbReference type="ARBA" id="ARBA00022664"/>
    </source>
</evidence>
<evidence type="ECO:0000313" key="10">
    <source>
        <dbReference type="EMBL" id="GMM45205.1"/>
    </source>
</evidence>
<organism evidence="10 11">
    <name type="scientific">Pichia kluyveri</name>
    <name type="common">Yeast</name>
    <dbReference type="NCBI Taxonomy" id="36015"/>
    <lineage>
        <taxon>Eukaryota</taxon>
        <taxon>Fungi</taxon>
        <taxon>Dikarya</taxon>
        <taxon>Ascomycota</taxon>
        <taxon>Saccharomycotina</taxon>
        <taxon>Pichiomycetes</taxon>
        <taxon>Pichiales</taxon>
        <taxon>Pichiaceae</taxon>
        <taxon>Pichia</taxon>
    </lineage>
</organism>
<reference evidence="10 11" key="1">
    <citation type="journal article" date="2023" name="Elife">
        <title>Identification of key yeast species and microbe-microbe interactions impacting larval growth of Drosophila in the wild.</title>
        <authorList>
            <person name="Mure A."/>
            <person name="Sugiura Y."/>
            <person name="Maeda R."/>
            <person name="Honda K."/>
            <person name="Sakurai N."/>
            <person name="Takahashi Y."/>
            <person name="Watada M."/>
            <person name="Katoh T."/>
            <person name="Gotoh A."/>
            <person name="Gotoh Y."/>
            <person name="Taniguchi I."/>
            <person name="Nakamura K."/>
            <person name="Hayashi T."/>
            <person name="Katayama T."/>
            <person name="Uemura T."/>
            <person name="Hattori Y."/>
        </authorList>
    </citation>
    <scope>NUCLEOTIDE SEQUENCE [LARGE SCALE GENOMIC DNA]</scope>
    <source>
        <strain evidence="10 11">PK-24</strain>
    </source>
</reference>
<dbReference type="Proteomes" id="UP001378960">
    <property type="component" value="Unassembled WGS sequence"/>
</dbReference>
<feature type="domain" description="Pre-mRNA-splicing factor SLU7" evidence="9">
    <location>
        <begin position="191"/>
        <end position="393"/>
    </location>
</feature>
<evidence type="ECO:0000256" key="2">
    <source>
        <dbReference type="ARBA" id="ARBA00007203"/>
    </source>
</evidence>
<keyword evidence="3 7" id="KW-0507">mRNA processing</keyword>
<feature type="compositionally biased region" description="Low complexity" evidence="8">
    <location>
        <begin position="1"/>
        <end position="16"/>
    </location>
</feature>
<dbReference type="InterPro" id="IPR039974">
    <property type="entry name" value="Splicing_factor_SLU7"/>
</dbReference>
<comment type="similarity">
    <text evidence="2 7">Belongs to the SLU7 family.</text>
</comment>
<dbReference type="GO" id="GO:0005681">
    <property type="term" value="C:spliceosomal complex"/>
    <property type="evidence" value="ECO:0007669"/>
    <property type="project" value="UniProtKB-UniRule"/>
</dbReference>
<evidence type="ECO:0000313" key="11">
    <source>
        <dbReference type="Proteomes" id="UP001378960"/>
    </source>
</evidence>
<dbReference type="PANTHER" id="PTHR12942:SF2">
    <property type="entry name" value="PRE-MRNA-SPLICING FACTOR SLU7"/>
    <property type="match status" value="1"/>
</dbReference>
<dbReference type="EMBL" id="BTGB01000002">
    <property type="protein sequence ID" value="GMM45205.1"/>
    <property type="molecule type" value="Genomic_DNA"/>
</dbReference>
<evidence type="ECO:0000256" key="6">
    <source>
        <dbReference type="ARBA" id="ARBA00023242"/>
    </source>
</evidence>
<feature type="region of interest" description="Disordered" evidence="8">
    <location>
        <begin position="1"/>
        <end position="27"/>
    </location>
</feature>
<dbReference type="PANTHER" id="PTHR12942">
    <property type="entry name" value="STEP II SPLICING FACTOR SLU7"/>
    <property type="match status" value="1"/>
</dbReference>
<comment type="subunit">
    <text evidence="7">Associated with the spliceosome.</text>
</comment>
<keyword evidence="6 7" id="KW-0539">Nucleus</keyword>
<evidence type="ECO:0000256" key="8">
    <source>
        <dbReference type="SAM" id="MobiDB-lite"/>
    </source>
</evidence>
<comment type="function">
    <text evidence="7">Involved in pre-mRNA splicing.</text>
</comment>
<feature type="region of interest" description="Disordered" evidence="8">
    <location>
        <begin position="339"/>
        <end position="358"/>
    </location>
</feature>
<comment type="caution">
    <text evidence="10">The sequence shown here is derived from an EMBL/GenBank/DDBJ whole genome shotgun (WGS) entry which is preliminary data.</text>
</comment>
<accession>A0AAV5R1A9</accession>
<gene>
    <name evidence="10" type="ORF">DAPK24_017800</name>
</gene>
<keyword evidence="5 7" id="KW-0508">mRNA splicing</keyword>